<dbReference type="EMBL" id="CP049207">
    <property type="protein sequence ID" value="QTG03038.1"/>
    <property type="molecule type" value="Genomic_DNA"/>
</dbReference>
<dbReference type="EMBL" id="JAAMCP010000012">
    <property type="protein sequence ID" value="NTF39403.1"/>
    <property type="molecule type" value="Genomic_DNA"/>
</dbReference>
<dbReference type="RefSeq" id="WP_065699207.1">
    <property type="nucleotide sequence ID" value="NZ_CP049207.1"/>
</dbReference>
<evidence type="ECO:0000313" key="2">
    <source>
        <dbReference type="EMBL" id="QTG03038.1"/>
    </source>
</evidence>
<evidence type="ECO:0000313" key="1">
    <source>
        <dbReference type="EMBL" id="NTF39403.1"/>
    </source>
</evidence>
<evidence type="ECO:0000313" key="3">
    <source>
        <dbReference type="Proteomes" id="UP000663912"/>
    </source>
</evidence>
<name>A0AAE7UQI9_9HYPH</name>
<evidence type="ECO:0000313" key="4">
    <source>
        <dbReference type="Proteomes" id="UP000822331"/>
    </source>
</evidence>
<gene>
    <name evidence="1" type="ORF">G6L72_22110</name>
    <name evidence="2" type="ORF">G6M88_22015</name>
</gene>
<dbReference type="KEGG" id="arui:G6M88_22015"/>
<reference evidence="1 4" key="1">
    <citation type="journal article" date="2020" name="Science">
        <title>Unexpected conservation and global transmission of agrobacterial virulence plasmids.</title>
        <authorList>
            <person name="Weisberg A.J."/>
            <person name="Davis E.W. 2nd"/>
            <person name="Tabima J."/>
            <person name="Belcher M.S."/>
            <person name="Miller M."/>
            <person name="Kuo C.H."/>
            <person name="Loper J.E."/>
            <person name="Grunwald N.J."/>
            <person name="Putnam M.L."/>
            <person name="Chang J.H."/>
        </authorList>
    </citation>
    <scope>NUCLEOTIDE SEQUENCE [LARGE SCALE GENOMIC DNA]</scope>
    <source>
        <strain evidence="1 4">A19/93</strain>
    </source>
</reference>
<reference evidence="2" key="2">
    <citation type="submission" date="2020-02" db="EMBL/GenBank/DDBJ databases">
        <title>Unexpected conservation and global transmission of agrobacterial virulence plasmids.</title>
        <authorList>
            <person name="Weisberg A.J."/>
            <person name="Davis E.W. II"/>
            <person name="Tabima J.R."/>
            <person name="Belcher M.S."/>
            <person name="Miller M."/>
            <person name="Kuo C.-H."/>
            <person name="Loper J.E."/>
            <person name="Grunwald N.J."/>
            <person name="Putnam M.L."/>
            <person name="Chang J.H."/>
        </authorList>
    </citation>
    <scope>NUCLEOTIDE SEQUENCE</scope>
    <source>
        <strain evidence="2">W2/73</strain>
    </source>
</reference>
<proteinExistence type="predicted"/>
<dbReference type="Proteomes" id="UP000663912">
    <property type="component" value="Chromosome 2"/>
</dbReference>
<protein>
    <submittedName>
        <fullName evidence="2">Uncharacterized protein</fullName>
    </submittedName>
</protein>
<sequence>MTVRVAKVNGILHKDADLFNTLQRSVRLLSAAIPDREIDAYDGYFGVTGSATIVRHGGRHYAICTRHQVELRRGGPPPASLLESLVVTSEREENPLTGRNKMGHIPFDRCHYDNEAGAEEYSDLLILEALETYKGIAFDQPSHLRRYIYSENLPMVDGLSVGAVFSFRKLRGATHTFLDAIMVRGGNGYLYGVSSGYLIGMLQRLPQR</sequence>
<organism evidence="2 3">
    <name type="scientific">Agrobacterium rubi</name>
    <dbReference type="NCBI Taxonomy" id="28099"/>
    <lineage>
        <taxon>Bacteria</taxon>
        <taxon>Pseudomonadati</taxon>
        <taxon>Pseudomonadota</taxon>
        <taxon>Alphaproteobacteria</taxon>
        <taxon>Hyphomicrobiales</taxon>
        <taxon>Rhizobiaceae</taxon>
        <taxon>Rhizobium/Agrobacterium group</taxon>
        <taxon>Agrobacterium</taxon>
    </lineage>
</organism>
<dbReference type="Proteomes" id="UP000822331">
    <property type="component" value="Unassembled WGS sequence"/>
</dbReference>
<dbReference type="AlphaFoldDB" id="A0AAE7UQI9"/>
<accession>A0AAE7UQI9</accession>
<keyword evidence="4" id="KW-1185">Reference proteome</keyword>